<evidence type="ECO:0008006" key="4">
    <source>
        <dbReference type="Google" id="ProtNLM"/>
    </source>
</evidence>
<keyword evidence="1" id="KW-0732">Signal</keyword>
<keyword evidence="3" id="KW-1185">Reference proteome</keyword>
<evidence type="ECO:0000256" key="1">
    <source>
        <dbReference type="SAM" id="SignalP"/>
    </source>
</evidence>
<accession>A0A8T0HQE3</accession>
<protein>
    <recommendedName>
        <fullName evidence="4">Secreted protein</fullName>
    </recommendedName>
</protein>
<feature type="signal peptide" evidence="1">
    <location>
        <begin position="1"/>
        <end position="24"/>
    </location>
</feature>
<gene>
    <name evidence="2" type="ORF">KC19_VG140300</name>
</gene>
<reference evidence="2" key="1">
    <citation type="submission" date="2020-06" db="EMBL/GenBank/DDBJ databases">
        <title>WGS assembly of Ceratodon purpureus strain R40.</title>
        <authorList>
            <person name="Carey S.B."/>
            <person name="Jenkins J."/>
            <person name="Shu S."/>
            <person name="Lovell J.T."/>
            <person name="Sreedasyam A."/>
            <person name="Maumus F."/>
            <person name="Tiley G.P."/>
            <person name="Fernandez-Pozo N."/>
            <person name="Barry K."/>
            <person name="Chen C."/>
            <person name="Wang M."/>
            <person name="Lipzen A."/>
            <person name="Daum C."/>
            <person name="Saski C.A."/>
            <person name="Payton A.C."/>
            <person name="Mcbreen J.C."/>
            <person name="Conrad R.E."/>
            <person name="Kollar L.M."/>
            <person name="Olsson S."/>
            <person name="Huttunen S."/>
            <person name="Landis J.B."/>
            <person name="Wickett N.J."/>
            <person name="Johnson M.G."/>
            <person name="Rensing S.A."/>
            <person name="Grimwood J."/>
            <person name="Schmutz J."/>
            <person name="Mcdaniel S.F."/>
        </authorList>
    </citation>
    <scope>NUCLEOTIDE SEQUENCE</scope>
    <source>
        <strain evidence="2">R40</strain>
    </source>
</reference>
<feature type="chain" id="PRO_5035941746" description="Secreted protein" evidence="1">
    <location>
        <begin position="25"/>
        <end position="115"/>
    </location>
</feature>
<name>A0A8T0HQE3_CERPU</name>
<sequence length="115" mass="12669">MGFYYKLFVLMLCIQAHTWHTTLSESGVTFNTCTLTVTISHHFSNPSSAISLRSSFTFLLLLELSRSKSIRVIPILYLSVLALEDAPIVRLSVLPCPSITLLPLASSIVPLTSKS</sequence>
<dbReference type="AlphaFoldDB" id="A0A8T0HQE3"/>
<organism evidence="2 3">
    <name type="scientific">Ceratodon purpureus</name>
    <name type="common">Fire moss</name>
    <name type="synonym">Dicranum purpureum</name>
    <dbReference type="NCBI Taxonomy" id="3225"/>
    <lineage>
        <taxon>Eukaryota</taxon>
        <taxon>Viridiplantae</taxon>
        <taxon>Streptophyta</taxon>
        <taxon>Embryophyta</taxon>
        <taxon>Bryophyta</taxon>
        <taxon>Bryophytina</taxon>
        <taxon>Bryopsida</taxon>
        <taxon>Dicranidae</taxon>
        <taxon>Pseudoditrichales</taxon>
        <taxon>Ditrichaceae</taxon>
        <taxon>Ceratodon</taxon>
    </lineage>
</organism>
<proteinExistence type="predicted"/>
<dbReference type="EMBL" id="CM026426">
    <property type="protein sequence ID" value="KAG0573007.1"/>
    <property type="molecule type" value="Genomic_DNA"/>
</dbReference>
<comment type="caution">
    <text evidence="2">The sequence shown here is derived from an EMBL/GenBank/DDBJ whole genome shotgun (WGS) entry which is preliminary data.</text>
</comment>
<evidence type="ECO:0000313" key="2">
    <source>
        <dbReference type="EMBL" id="KAG0573007.1"/>
    </source>
</evidence>
<evidence type="ECO:0000313" key="3">
    <source>
        <dbReference type="Proteomes" id="UP000822688"/>
    </source>
</evidence>
<dbReference type="Proteomes" id="UP000822688">
    <property type="component" value="Chromosome V"/>
</dbReference>